<dbReference type="AlphaFoldDB" id="A0A371DWX6"/>
<protein>
    <submittedName>
        <fullName evidence="1">Uncharacterized protein</fullName>
    </submittedName>
</protein>
<accession>A0A371DWX6</accession>
<gene>
    <name evidence="1" type="ORF">OH76DRAFT_1491679</name>
</gene>
<name>A0A371DWX6_9APHY</name>
<organism evidence="1 2">
    <name type="scientific">Lentinus brumalis</name>
    <dbReference type="NCBI Taxonomy" id="2498619"/>
    <lineage>
        <taxon>Eukaryota</taxon>
        <taxon>Fungi</taxon>
        <taxon>Dikarya</taxon>
        <taxon>Basidiomycota</taxon>
        <taxon>Agaricomycotina</taxon>
        <taxon>Agaricomycetes</taxon>
        <taxon>Polyporales</taxon>
        <taxon>Polyporaceae</taxon>
        <taxon>Lentinus</taxon>
    </lineage>
</organism>
<keyword evidence="2" id="KW-1185">Reference proteome</keyword>
<dbReference type="OrthoDB" id="3222453at2759"/>
<dbReference type="Proteomes" id="UP000256964">
    <property type="component" value="Unassembled WGS sequence"/>
</dbReference>
<sequence>MAYFSEDFAETLVLLGHGRALWFGEEPVQLGDVGFLAAGSFHRVFNAVHPQGVQDDCGTAQSSRAHVPKNFEPFRYDETADVQQTKVSECECIVNVERVDDAVTQLPSGTGTTSSTSPELPARFLGHQYQCIGDSGDGAMLLFDDGATTTTLVCHAEIRQYVLKYIPEWTSFATTKSGTKLKVDDLIFVSGYTTISATQPVACVAVHNAQPGDILSFRRSWNSSSMFHVHTQPTPGRSHSTKPLSVSERVIPCPAASKEYNTSSERCIFLHYYSVTAGRRFGRRVVRKVPEHLRLFPGVPSTGSALSDGLKPCVGDDSDVQSEVCTPC</sequence>
<evidence type="ECO:0000313" key="2">
    <source>
        <dbReference type="Proteomes" id="UP000256964"/>
    </source>
</evidence>
<reference evidence="1 2" key="1">
    <citation type="journal article" date="2018" name="Biotechnol. Biofuels">
        <title>Integrative visual omics of the white-rot fungus Polyporus brumalis exposes the biotechnological potential of its oxidative enzymes for delignifying raw plant biomass.</title>
        <authorList>
            <person name="Miyauchi S."/>
            <person name="Rancon A."/>
            <person name="Drula E."/>
            <person name="Hage H."/>
            <person name="Chaduli D."/>
            <person name="Favel A."/>
            <person name="Grisel S."/>
            <person name="Henrissat B."/>
            <person name="Herpoel-Gimbert I."/>
            <person name="Ruiz-Duenas F.J."/>
            <person name="Chevret D."/>
            <person name="Hainaut M."/>
            <person name="Lin J."/>
            <person name="Wang M."/>
            <person name="Pangilinan J."/>
            <person name="Lipzen A."/>
            <person name="Lesage-Meessen L."/>
            <person name="Navarro D."/>
            <person name="Riley R."/>
            <person name="Grigoriev I.V."/>
            <person name="Zhou S."/>
            <person name="Raouche S."/>
            <person name="Rosso M.N."/>
        </authorList>
    </citation>
    <scope>NUCLEOTIDE SEQUENCE [LARGE SCALE GENOMIC DNA]</scope>
    <source>
        <strain evidence="1 2">BRFM 1820</strain>
    </source>
</reference>
<evidence type="ECO:0000313" key="1">
    <source>
        <dbReference type="EMBL" id="RDX57011.1"/>
    </source>
</evidence>
<proteinExistence type="predicted"/>
<dbReference type="EMBL" id="KZ857379">
    <property type="protein sequence ID" value="RDX57011.1"/>
    <property type="molecule type" value="Genomic_DNA"/>
</dbReference>